<reference evidence="4 5" key="1">
    <citation type="submission" date="2013-09" db="EMBL/GenBank/DDBJ databases">
        <title>Whole genome shotgun sequence of Vibrio ezurae NBRC 102218.</title>
        <authorList>
            <person name="Yoshida I."/>
            <person name="Hosoyama A."/>
            <person name="Numata M."/>
            <person name="Hashimoto M."/>
            <person name="Hosoyama Y."/>
            <person name="Tsuchikane K."/>
            <person name="Noguchi M."/>
            <person name="Hirakata S."/>
            <person name="Ichikawa N."/>
            <person name="Ohji S."/>
            <person name="Yamazoe A."/>
            <person name="Fujita N."/>
        </authorList>
    </citation>
    <scope>NUCLEOTIDE SEQUENCE [LARGE SCALE GENOMIC DNA]</scope>
    <source>
        <strain evidence="4 5">NBRC 102218</strain>
    </source>
</reference>
<dbReference type="Proteomes" id="UP000016562">
    <property type="component" value="Unassembled WGS sequence"/>
</dbReference>
<dbReference type="AlphaFoldDB" id="U3CFI5"/>
<feature type="signal peptide" evidence="2">
    <location>
        <begin position="1"/>
        <end position="20"/>
    </location>
</feature>
<feature type="chain" id="PRO_5004640848" description="Alginate lyase 2 domain-containing protein" evidence="2">
    <location>
        <begin position="21"/>
        <end position="628"/>
    </location>
</feature>
<evidence type="ECO:0000259" key="3">
    <source>
        <dbReference type="Pfam" id="PF08787"/>
    </source>
</evidence>
<dbReference type="SUPFAM" id="SSF49899">
    <property type="entry name" value="Concanavalin A-like lectins/glucanases"/>
    <property type="match status" value="2"/>
</dbReference>
<feature type="region of interest" description="Disordered" evidence="1">
    <location>
        <begin position="16"/>
        <end position="86"/>
    </location>
</feature>
<protein>
    <recommendedName>
        <fullName evidence="3">Alginate lyase 2 domain-containing protein</fullName>
    </recommendedName>
</protein>
<feature type="compositionally biased region" description="Acidic residues" evidence="1">
    <location>
        <begin position="73"/>
        <end position="82"/>
    </location>
</feature>
<dbReference type="Pfam" id="PF08787">
    <property type="entry name" value="Alginate_lyase2"/>
    <property type="match status" value="2"/>
</dbReference>
<keyword evidence="2" id="KW-0732">Signal</keyword>
<dbReference type="RefSeq" id="WP_021713707.1">
    <property type="nucleotide sequence ID" value="NZ_BATM01000022.1"/>
</dbReference>
<dbReference type="InterPro" id="IPR013320">
    <property type="entry name" value="ConA-like_dom_sf"/>
</dbReference>
<organism evidence="4 5">
    <name type="scientific">Vibrio ezurae NBRC 102218</name>
    <dbReference type="NCBI Taxonomy" id="1219080"/>
    <lineage>
        <taxon>Bacteria</taxon>
        <taxon>Pseudomonadati</taxon>
        <taxon>Pseudomonadota</taxon>
        <taxon>Gammaproteobacteria</taxon>
        <taxon>Vibrionales</taxon>
        <taxon>Vibrionaceae</taxon>
        <taxon>Vibrio</taxon>
    </lineage>
</organism>
<dbReference type="STRING" id="1219080.VEZ01S_22_00060"/>
<feature type="domain" description="Alginate lyase 2" evidence="3">
    <location>
        <begin position="345"/>
        <end position="627"/>
    </location>
</feature>
<accession>U3CFI5</accession>
<evidence type="ECO:0000256" key="2">
    <source>
        <dbReference type="SAM" id="SignalP"/>
    </source>
</evidence>
<feature type="domain" description="Alginate lyase 2" evidence="3">
    <location>
        <begin position="104"/>
        <end position="330"/>
    </location>
</feature>
<sequence>MNKTLLVLALAAIISGCGSSDDSSQPPAVDPNPPGDVDPTPPDSDDGDDNDDSDNDDGNGGDSDNGGDNDNGSGDEGDDDSNEDHIAPYDLTKFQPILSNSDLQMSDPEGAESNKESIIKDGNFHSYFDDYFYAEQSSQNLVFKMSNYLMRSEVRELENFDVDAEGIKRTLYAEVSLPNIEQAMSNSSSSRDQVTFLQIHNKGTASDGTGYIPHPLLRVVYETERDGNYGHYWAVIKNNAVDCKGDAAIPDDARCDDAYDHIDLGEANTDQFTEFQLAIQSSRLSIRVNGIEKADLDIDYWAHLLSYFKAGVYNQFENGESEAHFKSLKVIEQQVDTDTDTTYQWNIDEWKITIPASKDDWYGEGGSSAAELFPARCGYSDRDELANDEDIYHADQDMTYFSVENGRMHFRADMGYGSTTENSSYIRSELRELYMSDEDTTCSSSNEDSSWYLDDDRTGASTHTLKALLRVEEHPDLSQPKVILGQIHGWKISQALVKLLWEGDNRPVRVILNDDYETNNSSCGHCEPFSVDLGTYKTGEEWGYTIRADQEGIYLATYDADGGNLKSHTIPWGEEYVDNDGDKVVLSADWASPDIAFYFKAGIYPQFSPNYSGEIFDVSFGYLDIDHY</sequence>
<dbReference type="eggNOG" id="ENOG5032UEY">
    <property type="taxonomic scope" value="Bacteria"/>
</dbReference>
<dbReference type="PROSITE" id="PS51257">
    <property type="entry name" value="PROKAR_LIPOPROTEIN"/>
    <property type="match status" value="1"/>
</dbReference>
<feature type="compositionally biased region" description="Pro residues" evidence="1">
    <location>
        <begin position="28"/>
        <end position="42"/>
    </location>
</feature>
<keyword evidence="5" id="KW-1185">Reference proteome</keyword>
<proteinExistence type="predicted"/>
<evidence type="ECO:0000313" key="5">
    <source>
        <dbReference type="Proteomes" id="UP000016562"/>
    </source>
</evidence>
<dbReference type="Gene3D" id="2.60.120.200">
    <property type="match status" value="2"/>
</dbReference>
<name>U3CFI5_9VIBR</name>
<dbReference type="InterPro" id="IPR014895">
    <property type="entry name" value="Alginate_lyase_2"/>
</dbReference>
<feature type="compositionally biased region" description="Acidic residues" evidence="1">
    <location>
        <begin position="43"/>
        <end position="59"/>
    </location>
</feature>
<evidence type="ECO:0000313" key="4">
    <source>
        <dbReference type="EMBL" id="GAD79999.1"/>
    </source>
</evidence>
<gene>
    <name evidence="4" type="ORF">VEZ01S_22_00060</name>
</gene>
<dbReference type="OrthoDB" id="6252895at2"/>
<evidence type="ECO:0000256" key="1">
    <source>
        <dbReference type="SAM" id="MobiDB-lite"/>
    </source>
</evidence>
<comment type="caution">
    <text evidence="4">The sequence shown here is derived from an EMBL/GenBank/DDBJ whole genome shotgun (WGS) entry which is preliminary data.</text>
</comment>
<dbReference type="EMBL" id="BATM01000022">
    <property type="protein sequence ID" value="GAD79999.1"/>
    <property type="molecule type" value="Genomic_DNA"/>
</dbReference>